<comment type="similarity">
    <text evidence="1 2">Belongs to the phD/YefM antitoxin family.</text>
</comment>
<organism evidence="3 4">
    <name type="scientific">Thiothrix lacustris</name>
    <dbReference type="NCBI Taxonomy" id="525917"/>
    <lineage>
        <taxon>Bacteria</taxon>
        <taxon>Pseudomonadati</taxon>
        <taxon>Pseudomonadota</taxon>
        <taxon>Gammaproteobacteria</taxon>
        <taxon>Thiotrichales</taxon>
        <taxon>Thiotrichaceae</taxon>
        <taxon>Thiothrix</taxon>
    </lineage>
</organism>
<reference evidence="3 4" key="1">
    <citation type="submission" date="2017-01" db="EMBL/GenBank/DDBJ databases">
        <title>Novel large sulfur bacteria in the metagenomes of groundwater-fed chemosynthetic microbial mats in the Lake Huron basin.</title>
        <authorList>
            <person name="Sharrar A.M."/>
            <person name="Flood B.E."/>
            <person name="Bailey J.V."/>
            <person name="Jones D.S."/>
            <person name="Biddanda B."/>
            <person name="Ruberg S.A."/>
            <person name="Marcus D.N."/>
            <person name="Dick G.J."/>
        </authorList>
    </citation>
    <scope>NUCLEOTIDE SEQUENCE [LARGE SCALE GENOMIC DNA]</scope>
    <source>
        <strain evidence="3">A8</strain>
    </source>
</reference>
<proteinExistence type="inferred from homology"/>
<dbReference type="AlphaFoldDB" id="A0A1Y1QCX3"/>
<dbReference type="Gene3D" id="3.40.1620.10">
    <property type="entry name" value="YefM-like domain"/>
    <property type="match status" value="1"/>
</dbReference>
<dbReference type="SUPFAM" id="SSF143120">
    <property type="entry name" value="YefM-like"/>
    <property type="match status" value="1"/>
</dbReference>
<protein>
    <recommendedName>
        <fullName evidence="2">Antitoxin</fullName>
    </recommendedName>
</protein>
<dbReference type="Proteomes" id="UP000192491">
    <property type="component" value="Unassembled WGS sequence"/>
</dbReference>
<accession>A0A1Y1QCX3</accession>
<comment type="caution">
    <text evidence="3">The sequence shown here is derived from an EMBL/GenBank/DDBJ whole genome shotgun (WGS) entry which is preliminary data.</text>
</comment>
<gene>
    <name evidence="3" type="ORF">BWK73_41330</name>
</gene>
<evidence type="ECO:0000256" key="1">
    <source>
        <dbReference type="ARBA" id="ARBA00009981"/>
    </source>
</evidence>
<evidence type="ECO:0000256" key="2">
    <source>
        <dbReference type="RuleBase" id="RU362080"/>
    </source>
</evidence>
<dbReference type="Pfam" id="PF02604">
    <property type="entry name" value="PhdYeFM_antitox"/>
    <property type="match status" value="1"/>
</dbReference>
<name>A0A1Y1QCX3_9GAMM</name>
<dbReference type="InterPro" id="IPR006442">
    <property type="entry name" value="Antitoxin_Phd/YefM"/>
</dbReference>
<comment type="function">
    <text evidence="2">Antitoxin component of a type II toxin-antitoxin (TA) system.</text>
</comment>
<dbReference type="EMBL" id="MTEJ01000452">
    <property type="protein sequence ID" value="OQX02850.1"/>
    <property type="molecule type" value="Genomic_DNA"/>
</dbReference>
<evidence type="ECO:0000313" key="3">
    <source>
        <dbReference type="EMBL" id="OQX02850.1"/>
    </source>
</evidence>
<evidence type="ECO:0000313" key="4">
    <source>
        <dbReference type="Proteomes" id="UP000192491"/>
    </source>
</evidence>
<dbReference type="InterPro" id="IPR036165">
    <property type="entry name" value="YefM-like_sf"/>
</dbReference>
<sequence length="92" mass="10682">MQTYSIAEAKNQLPRILRDLTQVGEVHLTRYGKPIAILLSAAHYQALQRRQALTFHDVLANVRQHMNEEVGIEDTSLFDGDRYQQHDRDFAF</sequence>